<dbReference type="RefSeq" id="WP_128221978.1">
    <property type="nucleotide sequence ID" value="NZ_CP034929.1"/>
</dbReference>
<dbReference type="EMBL" id="JBHSQI010000009">
    <property type="protein sequence ID" value="MFC6154930.1"/>
    <property type="molecule type" value="Genomic_DNA"/>
</dbReference>
<proteinExistence type="predicted"/>
<sequence>MTTSTAFVDESLRNGLHLCGVVVPDGRLGEIRAAVRSLAHPRTQLHMKSRSDRERVAYLRGVAGMGLTAAVASRRARVGENDRDLRDDTLTRLGQHLAREGVARMVIETCGQDDADRRVLRRALGASPALVYEFWDKSEVLLGLPDVVAWAYPYSKKWRSYVEAMVTQVR</sequence>
<keyword evidence="2" id="KW-1185">Reference proteome</keyword>
<organism evidence="1 2">
    <name type="scientific">Nocardioides yefusunii</name>
    <dbReference type="NCBI Taxonomy" id="2500546"/>
    <lineage>
        <taxon>Bacteria</taxon>
        <taxon>Bacillati</taxon>
        <taxon>Actinomycetota</taxon>
        <taxon>Actinomycetes</taxon>
        <taxon>Propionibacteriales</taxon>
        <taxon>Nocardioidaceae</taxon>
        <taxon>Nocardioides</taxon>
    </lineage>
</organism>
<accession>A0ABW1R218</accession>
<reference evidence="2" key="1">
    <citation type="journal article" date="2019" name="Int. J. Syst. Evol. Microbiol.">
        <title>The Global Catalogue of Microorganisms (GCM) 10K type strain sequencing project: providing services to taxonomists for standard genome sequencing and annotation.</title>
        <authorList>
            <consortium name="The Broad Institute Genomics Platform"/>
            <consortium name="The Broad Institute Genome Sequencing Center for Infectious Disease"/>
            <person name="Wu L."/>
            <person name="Ma J."/>
        </authorList>
    </citation>
    <scope>NUCLEOTIDE SEQUENCE [LARGE SCALE GENOMIC DNA]</scope>
    <source>
        <strain evidence="2">DFY28</strain>
    </source>
</reference>
<dbReference type="Proteomes" id="UP001596098">
    <property type="component" value="Unassembled WGS sequence"/>
</dbReference>
<comment type="caution">
    <text evidence="1">The sequence shown here is derived from an EMBL/GenBank/DDBJ whole genome shotgun (WGS) entry which is preliminary data.</text>
</comment>
<evidence type="ECO:0000313" key="1">
    <source>
        <dbReference type="EMBL" id="MFC6154930.1"/>
    </source>
</evidence>
<protein>
    <submittedName>
        <fullName evidence="1">Uncharacterized protein</fullName>
    </submittedName>
</protein>
<name>A0ABW1R218_9ACTN</name>
<evidence type="ECO:0000313" key="2">
    <source>
        <dbReference type="Proteomes" id="UP001596098"/>
    </source>
</evidence>
<gene>
    <name evidence="1" type="ORF">ACFPWU_14785</name>
</gene>